<keyword evidence="2" id="KW-1185">Reference proteome</keyword>
<dbReference type="EMBL" id="CYKH01002123">
    <property type="protein sequence ID" value="CUI15384.1"/>
    <property type="molecule type" value="Genomic_DNA"/>
</dbReference>
<accession>A0A0S4KL94</accession>
<name>A0A0S4KL94_BODSA</name>
<protein>
    <submittedName>
        <fullName evidence="1">Transmembrane protein, putative</fullName>
    </submittedName>
</protein>
<sequence>MDSIFTYAMNTSTTFSLNKVTIYGVFNNSLLFTIPADSSYCYTRVPSAMYCGTALNVPVNIVVTTPFTFLLNIDPMFLPCAITGYCVVSAAFGNVMYAVGSSTCSDLVVYNKTSRTGRIRRS</sequence>
<dbReference type="Proteomes" id="UP000051952">
    <property type="component" value="Unassembled WGS sequence"/>
</dbReference>
<keyword evidence="1" id="KW-0472">Membrane</keyword>
<dbReference type="AlphaFoldDB" id="A0A0S4KL94"/>
<proteinExistence type="predicted"/>
<reference evidence="2" key="1">
    <citation type="submission" date="2015-09" db="EMBL/GenBank/DDBJ databases">
        <authorList>
            <consortium name="Pathogen Informatics"/>
        </authorList>
    </citation>
    <scope>NUCLEOTIDE SEQUENCE [LARGE SCALE GENOMIC DNA]</scope>
    <source>
        <strain evidence="2">Lake Konstanz</strain>
    </source>
</reference>
<gene>
    <name evidence="1" type="ORF">BSAL_41030</name>
</gene>
<evidence type="ECO:0000313" key="2">
    <source>
        <dbReference type="Proteomes" id="UP000051952"/>
    </source>
</evidence>
<organism evidence="1 2">
    <name type="scientific">Bodo saltans</name>
    <name type="common">Flagellated protozoan</name>
    <dbReference type="NCBI Taxonomy" id="75058"/>
    <lineage>
        <taxon>Eukaryota</taxon>
        <taxon>Discoba</taxon>
        <taxon>Euglenozoa</taxon>
        <taxon>Kinetoplastea</taxon>
        <taxon>Metakinetoplastina</taxon>
        <taxon>Eubodonida</taxon>
        <taxon>Bodonidae</taxon>
        <taxon>Bodo</taxon>
    </lineage>
</organism>
<evidence type="ECO:0000313" key="1">
    <source>
        <dbReference type="EMBL" id="CUI15384.1"/>
    </source>
</evidence>
<keyword evidence="1" id="KW-0812">Transmembrane</keyword>
<dbReference type="VEuPathDB" id="TriTrypDB:BSAL_41030"/>